<organism evidence="1 2">
    <name type="scientific">Flavobacterium cheongpyeongense</name>
    <dbReference type="NCBI Taxonomy" id="2212651"/>
    <lineage>
        <taxon>Bacteria</taxon>
        <taxon>Pseudomonadati</taxon>
        <taxon>Bacteroidota</taxon>
        <taxon>Flavobacteriia</taxon>
        <taxon>Flavobacteriales</taxon>
        <taxon>Flavobacteriaceae</taxon>
        <taxon>Flavobacterium</taxon>
    </lineage>
</organism>
<reference evidence="1 2" key="1">
    <citation type="submission" date="2018-05" db="EMBL/GenBank/DDBJ databases">
        <title>Flavobacterium sp. strain IMCC34759, incomplete genome.</title>
        <authorList>
            <person name="Joung Y."/>
            <person name="Cho J."/>
        </authorList>
    </citation>
    <scope>NUCLEOTIDE SEQUENCE [LARGE SCALE GENOMIC DNA]</scope>
    <source>
        <strain evidence="1 2">IMCC34759</strain>
    </source>
</reference>
<protein>
    <submittedName>
        <fullName evidence="1">Uncharacterized protein</fullName>
    </submittedName>
</protein>
<name>A0A2V4BTD8_9FLAO</name>
<accession>A0A2V4BTD8</accession>
<comment type="caution">
    <text evidence="1">The sequence shown here is derived from an EMBL/GenBank/DDBJ whole genome shotgun (WGS) entry which is preliminary data.</text>
</comment>
<evidence type="ECO:0000313" key="1">
    <source>
        <dbReference type="EMBL" id="PXY41103.1"/>
    </source>
</evidence>
<proteinExistence type="predicted"/>
<dbReference type="AlphaFoldDB" id="A0A2V4BTD8"/>
<dbReference type="OrthoDB" id="1326180at2"/>
<gene>
    <name evidence="1" type="ORF">DMB65_09115</name>
</gene>
<dbReference type="EMBL" id="QJHK01000006">
    <property type="protein sequence ID" value="PXY41103.1"/>
    <property type="molecule type" value="Genomic_DNA"/>
</dbReference>
<sequence length="378" mass="42642">MKKYTTTIVCLLTYILNAQVNLVEVNENSKSGNYKDILTSFYQLAVKDFSGEEKSIGFNSTLFALKSKANPNLLKDVNYIEATFSRNFQFNFKIDLNKDLKYTGFTGGISYALINNRNETLANFRGTPLEAKYNDLSEFLGTVQATIGNQIALDATISDKKKEFELLQNAVDEILDYKSDLTSSKNPYVNKILKAIDPQIASKGYGETITNSSGLMAHLNELTQAYYKELQSKGLLTIATDGTSNESGKFNKASFSITYLKGNKEAWNEIDLRAKLIYADTLVTDHLPRTELNTKIGSNFKFGNDYKKQSYLEIKAVAEYNKIFNNVLSDEDDEVITANAEIRLRIADDLWIPLVIKYDIEKANFLGFLNVTYNFEGF</sequence>
<dbReference type="RefSeq" id="WP_110306338.1">
    <property type="nucleotide sequence ID" value="NZ_QJHK01000006.1"/>
</dbReference>
<keyword evidence="2" id="KW-1185">Reference proteome</keyword>
<evidence type="ECO:0000313" key="2">
    <source>
        <dbReference type="Proteomes" id="UP000247903"/>
    </source>
</evidence>
<dbReference type="Proteomes" id="UP000247903">
    <property type="component" value="Unassembled WGS sequence"/>
</dbReference>